<feature type="transmembrane region" description="Helical" evidence="7">
    <location>
        <begin position="12"/>
        <end position="30"/>
    </location>
</feature>
<protein>
    <submittedName>
        <fullName evidence="8">DoxX family protein</fullName>
    </submittedName>
</protein>
<sequence length="189" mass="21742">MKYALTFGLRSIDLIGLWLAMLSLRILLGWDFFESGLEKFHGENWFMDIQDKFPFPLSLVAPEISWQMATWFELLGGIALVIGLGTRFFSVSLFVLTFVAIASVHWPESWMNFSELLQGYVFTDKGFGNFKLPVLFLGMLLPLTLLGPGRFSIDHWLRRKYLPESLGDKEKPLQVDDRYLQNPVISSRV</sequence>
<comment type="subcellular location">
    <subcellularLocation>
        <location evidence="1">Cell membrane</location>
        <topology evidence="1">Multi-pass membrane protein</topology>
    </subcellularLocation>
</comment>
<evidence type="ECO:0000313" key="8">
    <source>
        <dbReference type="EMBL" id="MBK7414709.1"/>
    </source>
</evidence>
<evidence type="ECO:0000256" key="5">
    <source>
        <dbReference type="ARBA" id="ARBA00022989"/>
    </source>
</evidence>
<evidence type="ECO:0000256" key="7">
    <source>
        <dbReference type="SAM" id="Phobius"/>
    </source>
</evidence>
<dbReference type="InterPro" id="IPR051907">
    <property type="entry name" value="DoxX-like_oxidoreductase"/>
</dbReference>
<dbReference type="Pfam" id="PF07681">
    <property type="entry name" value="DoxX"/>
    <property type="match status" value="1"/>
</dbReference>
<dbReference type="AlphaFoldDB" id="A0A935MSM1"/>
<gene>
    <name evidence="8" type="ORF">IPJ38_05895</name>
</gene>
<keyword evidence="3" id="KW-1003">Cell membrane</keyword>
<dbReference type="GO" id="GO:0005886">
    <property type="term" value="C:plasma membrane"/>
    <property type="evidence" value="ECO:0007669"/>
    <property type="project" value="UniProtKB-SubCell"/>
</dbReference>
<name>A0A935MSM1_9RHOO</name>
<dbReference type="PANTHER" id="PTHR33452:SF7">
    <property type="entry name" value="DOXX FAMILY PROTEIN"/>
    <property type="match status" value="1"/>
</dbReference>
<comment type="caution">
    <text evidence="8">The sequence shown here is derived from an EMBL/GenBank/DDBJ whole genome shotgun (WGS) entry which is preliminary data.</text>
</comment>
<feature type="transmembrane region" description="Helical" evidence="7">
    <location>
        <begin position="132"/>
        <end position="153"/>
    </location>
</feature>
<dbReference type="EMBL" id="JADJMS010000012">
    <property type="protein sequence ID" value="MBK7414709.1"/>
    <property type="molecule type" value="Genomic_DNA"/>
</dbReference>
<accession>A0A935MSM1</accession>
<organism evidence="8 9">
    <name type="scientific">Candidatus Dechloromonas phosphorivorans</name>
    <dbReference type="NCBI Taxonomy" id="2899244"/>
    <lineage>
        <taxon>Bacteria</taxon>
        <taxon>Pseudomonadati</taxon>
        <taxon>Pseudomonadota</taxon>
        <taxon>Betaproteobacteria</taxon>
        <taxon>Rhodocyclales</taxon>
        <taxon>Azonexaceae</taxon>
        <taxon>Dechloromonas</taxon>
    </lineage>
</organism>
<evidence type="ECO:0000256" key="6">
    <source>
        <dbReference type="ARBA" id="ARBA00023136"/>
    </source>
</evidence>
<evidence type="ECO:0000256" key="4">
    <source>
        <dbReference type="ARBA" id="ARBA00022692"/>
    </source>
</evidence>
<keyword evidence="6 7" id="KW-0472">Membrane</keyword>
<evidence type="ECO:0000256" key="1">
    <source>
        <dbReference type="ARBA" id="ARBA00004651"/>
    </source>
</evidence>
<keyword evidence="4 7" id="KW-0812">Transmembrane</keyword>
<feature type="transmembrane region" description="Helical" evidence="7">
    <location>
        <begin position="88"/>
        <end position="106"/>
    </location>
</feature>
<feature type="transmembrane region" description="Helical" evidence="7">
    <location>
        <begin position="64"/>
        <end position="81"/>
    </location>
</feature>
<evidence type="ECO:0000256" key="2">
    <source>
        <dbReference type="ARBA" id="ARBA00006679"/>
    </source>
</evidence>
<evidence type="ECO:0000313" key="9">
    <source>
        <dbReference type="Proteomes" id="UP000739411"/>
    </source>
</evidence>
<evidence type="ECO:0000256" key="3">
    <source>
        <dbReference type="ARBA" id="ARBA00022475"/>
    </source>
</evidence>
<reference evidence="8 9" key="1">
    <citation type="submission" date="2020-10" db="EMBL/GenBank/DDBJ databases">
        <title>Connecting structure to function with the recovery of over 1000 high-quality activated sludge metagenome-assembled genomes encoding full-length rRNA genes using long-read sequencing.</title>
        <authorList>
            <person name="Singleton C.M."/>
            <person name="Petriglieri F."/>
            <person name="Kristensen J.M."/>
            <person name="Kirkegaard R.H."/>
            <person name="Michaelsen T.Y."/>
            <person name="Andersen M.H."/>
            <person name="Karst S.M."/>
            <person name="Dueholm M.S."/>
            <person name="Nielsen P.H."/>
            <person name="Albertsen M."/>
        </authorList>
    </citation>
    <scope>NUCLEOTIDE SEQUENCE [LARGE SCALE GENOMIC DNA]</scope>
    <source>
        <strain evidence="8">EsbW_18-Q3-R4-48_BATAC.463</strain>
    </source>
</reference>
<dbReference type="PANTHER" id="PTHR33452">
    <property type="entry name" value="OXIDOREDUCTASE CATD-RELATED"/>
    <property type="match status" value="1"/>
</dbReference>
<comment type="similarity">
    <text evidence="2">Belongs to the DoxX family.</text>
</comment>
<proteinExistence type="inferred from homology"/>
<dbReference type="InterPro" id="IPR032808">
    <property type="entry name" value="DoxX"/>
</dbReference>
<dbReference type="Proteomes" id="UP000739411">
    <property type="component" value="Unassembled WGS sequence"/>
</dbReference>
<keyword evidence="5 7" id="KW-1133">Transmembrane helix</keyword>